<sequence>MSAKILPSLTEENRDLRKQIGCMNGIFQIFDRHHFLTGRRISSSHKRLLPGAQHQLDSQNATKALMGKDPGVEKEKPRSSVESSRPSYSSSSCSSTFSSLDCNKTAQLEKLSQRQINVPESPFQTKAIKEQKLSSTEEKPSLDLRDVVKDSMYREPRGLSIKSSSNDERRGHTMKHIDSPRPLQQSKSGKPKATNYEGSTRVLAKVHESTKDERLALPRFSYDGRESRETIKSTMKLKELPRLSLDSRASSMKCSALESRLNFRGTDLHMENENSSQVLPLNQEPGIHNRSSSVVAKLMGLEDFPYTVSIDEWRIQKINSSQEEAFHSNSSTTAEKTKQNQVTYSPRPSQNNPSSPSQRLHNPDFVKKPTTCSRIPMEPAPWRQQDMNQGSQKMAPQRRKASKDAPHFSSSVYGEIEKRITQLEFKKSGKDLRALKQILEAMQKTREQLESQAGASVCSDQNSNLSIWKDRKSNHQAPTIKGPFPPKQLGSSIMIMKPAKGPDKAKNASSTQVATTEVPNLQRLQTRDPKYNRENLAHRQKVKDLTPRNNNLKEPTWYLPPTDKKTTWRNTEPDRNSRGSQRINVEKCTTSGRSSGIISPRLQKNLIRIESQSHFSGVKKHSSKKLVEKGSQNKKHNLKTKHPQLSDDQLSEFSSDTKYSSYHGDTASVKSESNNSLASHMETEVTNLGHPNSNATQKENFVSTLREHMPAVELAVTTLEQPSPVSVLDASFYGEDSPSPVKKISTVFQDDSSSPDEAEWLIVNLNHSMDCTRSDHGCKYSQKSESIQHLVPKLMLLNSKLDETAANHNATAYGSLKPDHRYVNKILLTSGLLKDASFISTADQLVSSCHLINPEIFHVLEQTESIMEDANGKLTGKNDWKKLNEKIQRKLVFDLVNEILVHKITPDRLFTVGKRRMSPQRLLKEVYLKIDNVNRMLPCNLDEEEDGMTRLLNADMMYQSEDWADYSGEVPALVLDIERLIFKDLINEVVTSQVMCLNDWPKRHCRQLFTK</sequence>
<evidence type="ECO:0000313" key="4">
    <source>
        <dbReference type="Proteomes" id="UP001634393"/>
    </source>
</evidence>
<feature type="compositionally biased region" description="Basic and acidic residues" evidence="1">
    <location>
        <begin position="70"/>
        <end position="79"/>
    </location>
</feature>
<dbReference type="AlphaFoldDB" id="A0ABD3U593"/>
<protein>
    <recommendedName>
        <fullName evidence="2">DUF4378 domain-containing protein</fullName>
    </recommendedName>
</protein>
<evidence type="ECO:0000313" key="3">
    <source>
        <dbReference type="EMBL" id="KAL3844594.1"/>
    </source>
</evidence>
<feature type="compositionally biased region" description="Basic and acidic residues" evidence="1">
    <location>
        <begin position="534"/>
        <end position="546"/>
    </location>
</feature>
<evidence type="ECO:0000256" key="1">
    <source>
        <dbReference type="SAM" id="MobiDB-lite"/>
    </source>
</evidence>
<feature type="compositionally biased region" description="Polar residues" evidence="1">
    <location>
        <begin position="578"/>
        <end position="597"/>
    </location>
</feature>
<evidence type="ECO:0000259" key="2">
    <source>
        <dbReference type="Pfam" id="PF14309"/>
    </source>
</evidence>
<dbReference type="EMBL" id="JBJXBP010000002">
    <property type="protein sequence ID" value="KAL3844594.1"/>
    <property type="molecule type" value="Genomic_DNA"/>
</dbReference>
<dbReference type="Pfam" id="PF14309">
    <property type="entry name" value="DUF4378"/>
    <property type="match status" value="1"/>
</dbReference>
<comment type="caution">
    <text evidence="3">The sequence shown here is derived from an EMBL/GenBank/DDBJ whole genome shotgun (WGS) entry which is preliminary data.</text>
</comment>
<feature type="compositionally biased region" description="Polar residues" evidence="1">
    <location>
        <begin position="646"/>
        <end position="660"/>
    </location>
</feature>
<feature type="domain" description="DUF4378" evidence="2">
    <location>
        <begin position="819"/>
        <end position="988"/>
    </location>
</feature>
<feature type="compositionally biased region" description="Basic and acidic residues" evidence="1">
    <location>
        <begin position="165"/>
        <end position="179"/>
    </location>
</feature>
<feature type="compositionally biased region" description="Low complexity" evidence="1">
    <location>
        <begin position="345"/>
        <end position="359"/>
    </location>
</feature>
<organism evidence="3 4">
    <name type="scientific">Penstemon smallii</name>
    <dbReference type="NCBI Taxonomy" id="265156"/>
    <lineage>
        <taxon>Eukaryota</taxon>
        <taxon>Viridiplantae</taxon>
        <taxon>Streptophyta</taxon>
        <taxon>Embryophyta</taxon>
        <taxon>Tracheophyta</taxon>
        <taxon>Spermatophyta</taxon>
        <taxon>Magnoliopsida</taxon>
        <taxon>eudicotyledons</taxon>
        <taxon>Gunneridae</taxon>
        <taxon>Pentapetalae</taxon>
        <taxon>asterids</taxon>
        <taxon>lamiids</taxon>
        <taxon>Lamiales</taxon>
        <taxon>Plantaginaceae</taxon>
        <taxon>Cheloneae</taxon>
        <taxon>Penstemon</taxon>
    </lineage>
</organism>
<feature type="compositionally biased region" description="Polar residues" evidence="1">
    <location>
        <begin position="385"/>
        <end position="394"/>
    </location>
</feature>
<feature type="compositionally biased region" description="Low complexity" evidence="1">
    <location>
        <begin position="80"/>
        <end position="99"/>
    </location>
</feature>
<dbReference type="PANTHER" id="PTHR31680">
    <property type="entry name" value="LONGIFOLIA PROTEIN"/>
    <property type="match status" value="1"/>
</dbReference>
<dbReference type="InterPro" id="IPR033334">
    <property type="entry name" value="LNG1/2"/>
</dbReference>
<feature type="compositionally biased region" description="Basic residues" evidence="1">
    <location>
        <begin position="632"/>
        <end position="642"/>
    </location>
</feature>
<feature type="region of interest" description="Disordered" evidence="1">
    <location>
        <begin position="65"/>
        <end position="99"/>
    </location>
</feature>
<feature type="compositionally biased region" description="Basic and acidic residues" evidence="1">
    <location>
        <begin position="127"/>
        <end position="157"/>
    </location>
</feature>
<feature type="compositionally biased region" description="Polar residues" evidence="1">
    <location>
        <begin position="668"/>
        <end position="678"/>
    </location>
</feature>
<feature type="compositionally biased region" description="Polar residues" evidence="1">
    <location>
        <begin position="113"/>
        <end position="124"/>
    </location>
</feature>
<name>A0ABD3U593_9LAMI</name>
<keyword evidence="4" id="KW-1185">Reference proteome</keyword>
<feature type="region of interest" description="Disordered" evidence="1">
    <location>
        <begin position="613"/>
        <end position="678"/>
    </location>
</feature>
<feature type="region of interest" description="Disordered" evidence="1">
    <location>
        <begin position="534"/>
        <end position="599"/>
    </location>
</feature>
<dbReference type="Proteomes" id="UP001634393">
    <property type="component" value="Unassembled WGS sequence"/>
</dbReference>
<accession>A0ABD3U593</accession>
<feature type="region of interest" description="Disordered" evidence="1">
    <location>
        <begin position="113"/>
        <end position="197"/>
    </location>
</feature>
<feature type="compositionally biased region" description="Polar residues" evidence="1">
    <location>
        <begin position="323"/>
        <end position="344"/>
    </location>
</feature>
<dbReference type="PANTHER" id="PTHR31680:SF20">
    <property type="entry name" value="PROTEIN LONGIFOLIA 2-LIKE"/>
    <property type="match status" value="1"/>
</dbReference>
<proteinExistence type="predicted"/>
<reference evidence="3 4" key="1">
    <citation type="submission" date="2024-12" db="EMBL/GenBank/DDBJ databases">
        <title>The unique morphological basis and parallel evolutionary history of personate flowers in Penstemon.</title>
        <authorList>
            <person name="Depatie T.H."/>
            <person name="Wessinger C.A."/>
        </authorList>
    </citation>
    <scope>NUCLEOTIDE SEQUENCE [LARGE SCALE GENOMIC DNA]</scope>
    <source>
        <strain evidence="3">WTNN_2</strain>
        <tissue evidence="3">Leaf</tissue>
    </source>
</reference>
<feature type="region of interest" description="Disordered" evidence="1">
    <location>
        <begin position="323"/>
        <end position="407"/>
    </location>
</feature>
<feature type="compositionally biased region" description="Basic and acidic residues" evidence="1">
    <location>
        <begin position="562"/>
        <end position="577"/>
    </location>
</feature>
<gene>
    <name evidence="3" type="ORF">ACJIZ3_001997</name>
</gene>
<dbReference type="InterPro" id="IPR025486">
    <property type="entry name" value="DUF4378"/>
</dbReference>